<keyword evidence="3" id="KW-0547">Nucleotide-binding</keyword>
<dbReference type="InterPro" id="IPR003439">
    <property type="entry name" value="ABC_transporter-like_ATP-bd"/>
</dbReference>
<dbReference type="Pfam" id="PF09821">
    <property type="entry name" value="AAA_assoc_C"/>
    <property type="match status" value="1"/>
</dbReference>
<dbReference type="PANTHER" id="PTHR42788:SF13">
    <property type="entry name" value="ALIPHATIC SULFONATES IMPORT ATP-BINDING PROTEIN SSUB"/>
    <property type="match status" value="1"/>
</dbReference>
<evidence type="ECO:0000259" key="5">
    <source>
        <dbReference type="PROSITE" id="PS50893"/>
    </source>
</evidence>
<accession>A0A7W4PKV5</accession>
<proteinExistence type="inferred from homology"/>
<reference evidence="6 7" key="1">
    <citation type="submission" date="2020-04" db="EMBL/GenBank/DDBJ databases">
        <title>Description of novel Gluconacetobacter.</title>
        <authorList>
            <person name="Sombolestani A."/>
        </authorList>
    </citation>
    <scope>NUCLEOTIDE SEQUENCE [LARGE SCALE GENOMIC DNA]</scope>
    <source>
        <strain evidence="6 7">LMG 22058</strain>
    </source>
</reference>
<gene>
    <name evidence="6" type="ORF">HLH44_12135</name>
</gene>
<comment type="caution">
    <text evidence="6">The sequence shown here is derived from an EMBL/GenBank/DDBJ whole genome shotgun (WGS) entry which is preliminary data.</text>
</comment>
<dbReference type="GO" id="GO:0016887">
    <property type="term" value="F:ATP hydrolysis activity"/>
    <property type="evidence" value="ECO:0007669"/>
    <property type="project" value="InterPro"/>
</dbReference>
<keyword evidence="2" id="KW-0813">Transport</keyword>
<dbReference type="EMBL" id="JABEQP010000007">
    <property type="protein sequence ID" value="MBB2198191.1"/>
    <property type="molecule type" value="Genomic_DNA"/>
</dbReference>
<name>A0A7W4PKV5_9PROT</name>
<sequence length="453" mass="49990">MTLSPSPSAPTPQVEDQEDLIRVIDCRQAYHKGGAADLVVLDDVTLSLRSGEIVGLLGRSGSGKSTLLRIVAGLLPPTEGSILWKGRPVSGPVPGIAMVFQSFALFPWLTVQKNVELGLEAKGIAAAERDRLAEAAIDLIGLGGYENAYPKELSGGMRQRVGLARALVVQPDLLLMDEPFSALDVLTAENLRTDLIELWAERKLPVKSMLLVTHNIEEAVLMCDRILVFSSNPGRVAHELAVPFAHPRNREDPAFRQLVDQIYALMTRRAPIVSEAELPIGETAPQPTAPIQVALPDLPMNTMVGMMETLAADPLDGRADLPLLASRLQLALDDLFPLGESLQLLEFAELEDGDILLTAEGARFVQSSHDERRQILWHSLLHNVPLVRVIRSVLDERPNHRASAERFREELEDSMSPDYAKQTLQTLIGWARYAELFDYNEEADQLFLDDETE</sequence>
<evidence type="ECO:0000256" key="3">
    <source>
        <dbReference type="ARBA" id="ARBA00022741"/>
    </source>
</evidence>
<dbReference type="AlphaFoldDB" id="A0A7W4PKV5"/>
<dbReference type="RefSeq" id="WP_183009436.1">
    <property type="nucleotide sequence ID" value="NZ_JABEQP010000007.1"/>
</dbReference>
<protein>
    <submittedName>
        <fullName evidence="6">Nitrate/sulfonate/bicarbonate ABC transporter ATP-binding protein</fullName>
    </submittedName>
</protein>
<evidence type="ECO:0000313" key="7">
    <source>
        <dbReference type="Proteomes" id="UP000530320"/>
    </source>
</evidence>
<dbReference type="Pfam" id="PF00005">
    <property type="entry name" value="ABC_tran"/>
    <property type="match status" value="1"/>
</dbReference>
<dbReference type="InterPro" id="IPR017871">
    <property type="entry name" value="ABC_transporter-like_CS"/>
</dbReference>
<evidence type="ECO:0000256" key="2">
    <source>
        <dbReference type="ARBA" id="ARBA00022448"/>
    </source>
</evidence>
<dbReference type="GO" id="GO:0005524">
    <property type="term" value="F:ATP binding"/>
    <property type="evidence" value="ECO:0007669"/>
    <property type="project" value="UniProtKB-KW"/>
</dbReference>
<dbReference type="SMART" id="SM00382">
    <property type="entry name" value="AAA"/>
    <property type="match status" value="1"/>
</dbReference>
<dbReference type="PROSITE" id="PS00211">
    <property type="entry name" value="ABC_TRANSPORTER_1"/>
    <property type="match status" value="1"/>
</dbReference>
<dbReference type="InterPro" id="IPR003593">
    <property type="entry name" value="AAA+_ATPase"/>
</dbReference>
<keyword evidence="4 6" id="KW-0067">ATP-binding</keyword>
<comment type="similarity">
    <text evidence="1">Belongs to the ABC transporter superfamily.</text>
</comment>
<evidence type="ECO:0000256" key="4">
    <source>
        <dbReference type="ARBA" id="ARBA00022840"/>
    </source>
</evidence>
<evidence type="ECO:0000313" key="6">
    <source>
        <dbReference type="EMBL" id="MBB2198191.1"/>
    </source>
</evidence>
<feature type="domain" description="ABC transporter" evidence="5">
    <location>
        <begin position="21"/>
        <end position="256"/>
    </location>
</feature>
<dbReference type="InterPro" id="IPR050166">
    <property type="entry name" value="ABC_transporter_ATP-bind"/>
</dbReference>
<dbReference type="Gene3D" id="3.40.50.300">
    <property type="entry name" value="P-loop containing nucleotide triphosphate hydrolases"/>
    <property type="match status" value="1"/>
</dbReference>
<dbReference type="InterPro" id="IPR027417">
    <property type="entry name" value="P-loop_NTPase"/>
</dbReference>
<dbReference type="Proteomes" id="UP000530320">
    <property type="component" value="Unassembled WGS sequence"/>
</dbReference>
<organism evidence="6 7">
    <name type="scientific">Gluconacetobacter dulcium</name>
    <dbReference type="NCBI Taxonomy" id="2729096"/>
    <lineage>
        <taxon>Bacteria</taxon>
        <taxon>Pseudomonadati</taxon>
        <taxon>Pseudomonadota</taxon>
        <taxon>Alphaproteobacteria</taxon>
        <taxon>Acetobacterales</taxon>
        <taxon>Acetobacteraceae</taxon>
        <taxon>Gluconacetobacter</taxon>
    </lineage>
</organism>
<dbReference type="CDD" id="cd03293">
    <property type="entry name" value="ABC_NrtD_SsuB_transporters"/>
    <property type="match status" value="1"/>
</dbReference>
<dbReference type="SUPFAM" id="SSF52540">
    <property type="entry name" value="P-loop containing nucleoside triphosphate hydrolases"/>
    <property type="match status" value="1"/>
</dbReference>
<dbReference type="PROSITE" id="PS50893">
    <property type="entry name" value="ABC_TRANSPORTER_2"/>
    <property type="match status" value="1"/>
</dbReference>
<dbReference type="PANTHER" id="PTHR42788">
    <property type="entry name" value="TAURINE IMPORT ATP-BINDING PROTEIN-RELATED"/>
    <property type="match status" value="1"/>
</dbReference>
<dbReference type="InterPro" id="IPR018632">
    <property type="entry name" value="AAA-associated_dom_C"/>
</dbReference>
<evidence type="ECO:0000256" key="1">
    <source>
        <dbReference type="ARBA" id="ARBA00005417"/>
    </source>
</evidence>